<evidence type="ECO:0000256" key="4">
    <source>
        <dbReference type="ARBA" id="ARBA00022729"/>
    </source>
</evidence>
<evidence type="ECO:0000313" key="7">
    <source>
        <dbReference type="EMBL" id="NDY93960.1"/>
    </source>
</evidence>
<dbReference type="Pfam" id="PF09084">
    <property type="entry name" value="NMT1"/>
    <property type="match status" value="1"/>
</dbReference>
<comment type="subcellular location">
    <subcellularLocation>
        <location evidence="1">Periplasm</location>
    </subcellularLocation>
</comment>
<dbReference type="Proteomes" id="UP000484255">
    <property type="component" value="Unassembled WGS sequence"/>
</dbReference>
<name>A0A7C9TM22_9BURK</name>
<dbReference type="CDD" id="cd13563">
    <property type="entry name" value="PBP2_SsuA_like_6"/>
    <property type="match status" value="1"/>
</dbReference>
<evidence type="ECO:0000256" key="2">
    <source>
        <dbReference type="ARBA" id="ARBA00010742"/>
    </source>
</evidence>
<evidence type="ECO:0000256" key="3">
    <source>
        <dbReference type="ARBA" id="ARBA00022448"/>
    </source>
</evidence>
<organism evidence="7 8">
    <name type="scientific">Ideonella livida</name>
    <dbReference type="NCBI Taxonomy" id="2707176"/>
    <lineage>
        <taxon>Bacteria</taxon>
        <taxon>Pseudomonadati</taxon>
        <taxon>Pseudomonadota</taxon>
        <taxon>Betaproteobacteria</taxon>
        <taxon>Burkholderiales</taxon>
        <taxon>Sphaerotilaceae</taxon>
        <taxon>Ideonella</taxon>
    </lineage>
</organism>
<dbReference type="GO" id="GO:0042626">
    <property type="term" value="F:ATPase-coupled transmembrane transporter activity"/>
    <property type="evidence" value="ECO:0007669"/>
    <property type="project" value="InterPro"/>
</dbReference>
<evidence type="ECO:0000256" key="5">
    <source>
        <dbReference type="SAM" id="SignalP"/>
    </source>
</evidence>
<keyword evidence="8" id="KW-1185">Reference proteome</keyword>
<keyword evidence="4 5" id="KW-0732">Signal</keyword>
<keyword evidence="3" id="KW-0813">Transport</keyword>
<dbReference type="GO" id="GO:0016020">
    <property type="term" value="C:membrane"/>
    <property type="evidence" value="ECO:0007669"/>
    <property type="project" value="InterPro"/>
</dbReference>
<dbReference type="Gene3D" id="3.40.190.10">
    <property type="entry name" value="Periplasmic binding protein-like II"/>
    <property type="match status" value="2"/>
</dbReference>
<evidence type="ECO:0000259" key="6">
    <source>
        <dbReference type="Pfam" id="PF09084"/>
    </source>
</evidence>
<dbReference type="InterPro" id="IPR010067">
    <property type="entry name" value="ABC_SsuA_sub-bd"/>
</dbReference>
<accession>A0A7C9TM22</accession>
<dbReference type="GO" id="GO:0042597">
    <property type="term" value="C:periplasmic space"/>
    <property type="evidence" value="ECO:0007669"/>
    <property type="project" value="UniProtKB-SubCell"/>
</dbReference>
<feature type="domain" description="SsuA/THI5-like" evidence="6">
    <location>
        <begin position="62"/>
        <end position="268"/>
    </location>
</feature>
<sequence>MSSLLSRLSSAAAAFAAGLPHRRRRFSTGVVSCLAAATLSAGLAAPAQAEVKVGVSDWPGWVAWYVAQEKGYFKKHGADVKLVWFANYTDSIAALSGGQLDANSQTWSDTLGPLVKGLPLKAILVNDNSAGNDALLVSPKIKSFAELKGKTVALEEFSVSHFVLATALAKNGLKPTDVKVTNLAAGDAAAAFMAGKVDAALVWNPWIDQITKSGKGKALFTSKEMPGLIPDLLVAQQKAITTKRKDLVGMIRAWFDTVAFIQAQPAEAAKIMSKVVSLKPDEYAVFMPGTKFFDAAANHAALNPGNVASLAAVTPVIGGFLLEHKLIDGKPDPTKGVDASLLADALKK</sequence>
<dbReference type="NCBIfam" id="TIGR01728">
    <property type="entry name" value="SsuA_fam"/>
    <property type="match status" value="1"/>
</dbReference>
<reference evidence="7 8" key="1">
    <citation type="submission" date="2020-02" db="EMBL/GenBank/DDBJ databases">
        <title>Ideonella bacterium strain TBM-1.</title>
        <authorList>
            <person name="Chen W.-M."/>
        </authorList>
    </citation>
    <scope>NUCLEOTIDE SEQUENCE [LARGE SCALE GENOMIC DNA]</scope>
    <source>
        <strain evidence="7 8">TBM-1</strain>
    </source>
</reference>
<gene>
    <name evidence="7" type="ORF">G3A44_22465</name>
</gene>
<dbReference type="PANTHER" id="PTHR30024">
    <property type="entry name" value="ALIPHATIC SULFONATES-BINDING PROTEIN-RELATED"/>
    <property type="match status" value="1"/>
</dbReference>
<protein>
    <submittedName>
        <fullName evidence="7">ABC transporter substrate-binding protein</fullName>
    </submittedName>
</protein>
<feature type="chain" id="PRO_5028898130" evidence="5">
    <location>
        <begin position="50"/>
        <end position="348"/>
    </location>
</feature>
<dbReference type="AlphaFoldDB" id="A0A7C9TM22"/>
<evidence type="ECO:0000313" key="8">
    <source>
        <dbReference type="Proteomes" id="UP000484255"/>
    </source>
</evidence>
<proteinExistence type="inferred from homology"/>
<feature type="signal peptide" evidence="5">
    <location>
        <begin position="1"/>
        <end position="49"/>
    </location>
</feature>
<comment type="caution">
    <text evidence="7">The sequence shown here is derived from an EMBL/GenBank/DDBJ whole genome shotgun (WGS) entry which is preliminary data.</text>
</comment>
<dbReference type="SUPFAM" id="SSF53850">
    <property type="entry name" value="Periplasmic binding protein-like II"/>
    <property type="match status" value="1"/>
</dbReference>
<comment type="similarity">
    <text evidence="2">Belongs to the bacterial solute-binding protein SsuA/TauA family.</text>
</comment>
<dbReference type="InterPro" id="IPR015168">
    <property type="entry name" value="SsuA/THI5"/>
</dbReference>
<dbReference type="RefSeq" id="WP_163459984.1">
    <property type="nucleotide sequence ID" value="NZ_JAAGOH010000055.1"/>
</dbReference>
<dbReference type="EMBL" id="JAAGOH010000055">
    <property type="protein sequence ID" value="NDY93960.1"/>
    <property type="molecule type" value="Genomic_DNA"/>
</dbReference>
<evidence type="ECO:0000256" key="1">
    <source>
        <dbReference type="ARBA" id="ARBA00004418"/>
    </source>
</evidence>
<dbReference type="PANTHER" id="PTHR30024:SF47">
    <property type="entry name" value="TAURINE-BINDING PERIPLASMIC PROTEIN"/>
    <property type="match status" value="1"/>
</dbReference>